<dbReference type="Proteomes" id="UP000239425">
    <property type="component" value="Unassembled WGS sequence"/>
</dbReference>
<keyword evidence="2" id="KW-1185">Reference proteome</keyword>
<dbReference type="EMBL" id="PHHC01000092">
    <property type="protein sequence ID" value="PPE03589.1"/>
    <property type="molecule type" value="Genomic_DNA"/>
</dbReference>
<protein>
    <submittedName>
        <fullName evidence="1">Uncharacterized protein</fullName>
    </submittedName>
</protein>
<comment type="caution">
    <text evidence="1">The sequence shown here is derived from an EMBL/GenBank/DDBJ whole genome shotgun (WGS) entry which is preliminary data.</text>
</comment>
<proteinExistence type="predicted"/>
<dbReference type="RefSeq" id="WP_104206958.1">
    <property type="nucleotide sequence ID" value="NZ_PHHC01000092.1"/>
</dbReference>
<organism evidence="1 2">
    <name type="scientific">Holospora curviuscula</name>
    <dbReference type="NCBI Taxonomy" id="1082868"/>
    <lineage>
        <taxon>Bacteria</taxon>
        <taxon>Pseudomonadati</taxon>
        <taxon>Pseudomonadota</taxon>
        <taxon>Alphaproteobacteria</taxon>
        <taxon>Holosporales</taxon>
        <taxon>Holosporaceae</taxon>
        <taxon>Holospora</taxon>
    </lineage>
</organism>
<dbReference type="AlphaFoldDB" id="A0A2S5R8C1"/>
<evidence type="ECO:0000313" key="2">
    <source>
        <dbReference type="Proteomes" id="UP000239425"/>
    </source>
</evidence>
<accession>A0A2S5R8C1</accession>
<dbReference type="OrthoDB" id="8480694at2"/>
<gene>
    <name evidence="1" type="ORF">HCUR_00954</name>
</gene>
<reference evidence="1 2" key="1">
    <citation type="submission" date="2017-11" db="EMBL/GenBank/DDBJ databases">
        <title>Comparative genomic analysis of Holospora spp., intranuclear symbionts of paramecia.</title>
        <authorList>
            <person name="Garushyants S.K."/>
            <person name="Beliavskaya A."/>
            <person name="Malko D.B."/>
            <person name="Logacheva M.D."/>
            <person name="Rautian M.S."/>
            <person name="Gelfand M.S."/>
        </authorList>
    </citation>
    <scope>NUCLEOTIDE SEQUENCE [LARGE SCALE GENOMIC DNA]</scope>
    <source>
        <strain evidence="2">02AZ16</strain>
    </source>
</reference>
<evidence type="ECO:0000313" key="1">
    <source>
        <dbReference type="EMBL" id="PPE03589.1"/>
    </source>
</evidence>
<sequence length="61" mass="6882">MDMDSLEHDIAIYPDTDQPERFGVSTVGILKALKRFGVRYKKNLKSSKDGSRKKISIVLKG</sequence>
<name>A0A2S5R8C1_9PROT</name>